<gene>
    <name evidence="1" type="ORF">ACS04_19980</name>
</gene>
<organism evidence="1 2">
    <name type="scientific">Streptomyces roseus</name>
    <dbReference type="NCBI Taxonomy" id="66430"/>
    <lineage>
        <taxon>Bacteria</taxon>
        <taxon>Bacillati</taxon>
        <taxon>Actinomycetota</taxon>
        <taxon>Actinomycetes</taxon>
        <taxon>Kitasatosporales</taxon>
        <taxon>Streptomycetaceae</taxon>
        <taxon>Streptomyces</taxon>
    </lineage>
</organism>
<dbReference type="RefSeq" id="WP_048478025.1">
    <property type="nucleotide sequence ID" value="NZ_JBIRUD010000003.1"/>
</dbReference>
<name>A0A0J6XJ92_9ACTN</name>
<accession>A0A0J6XJ92</accession>
<proteinExistence type="predicted"/>
<keyword evidence="2" id="KW-1185">Reference proteome</keyword>
<dbReference type="Proteomes" id="UP000035932">
    <property type="component" value="Unassembled WGS sequence"/>
</dbReference>
<dbReference type="EMBL" id="LFML01000078">
    <property type="protein sequence ID" value="KMO96100.1"/>
    <property type="molecule type" value="Genomic_DNA"/>
</dbReference>
<dbReference type="STRING" id="66430.ACS04_19980"/>
<dbReference type="SUPFAM" id="SSF50475">
    <property type="entry name" value="FMN-binding split barrel"/>
    <property type="match status" value="1"/>
</dbReference>
<evidence type="ECO:0000313" key="1">
    <source>
        <dbReference type="EMBL" id="KMO96100.1"/>
    </source>
</evidence>
<dbReference type="AlphaFoldDB" id="A0A0J6XJ92"/>
<comment type="caution">
    <text evidence="1">The sequence shown here is derived from an EMBL/GenBank/DDBJ whole genome shotgun (WGS) entry which is preliminary data.</text>
</comment>
<dbReference type="OrthoDB" id="162914at2"/>
<reference evidence="1 2" key="1">
    <citation type="submission" date="2015-06" db="EMBL/GenBank/DDBJ databases">
        <title>Recapitulation of the evolution of biosynthetic gene clusters reveals hidden chemical diversity on bacterial genomes.</title>
        <authorList>
            <person name="Cruz-Morales P."/>
            <person name="Martinez-Guerrero C."/>
            <person name="Morales-Escalante M.A."/>
            <person name="Yanez-Guerra L.A."/>
            <person name="Kopp J.F."/>
            <person name="Feldmann J."/>
            <person name="Ramos-Aboites H.E."/>
            <person name="Barona-Gomez F."/>
        </authorList>
    </citation>
    <scope>NUCLEOTIDE SEQUENCE [LARGE SCALE GENOMIC DNA]</scope>
    <source>
        <strain evidence="1 2">ATCC 31245</strain>
    </source>
</reference>
<dbReference type="InterPro" id="IPR012349">
    <property type="entry name" value="Split_barrel_FMN-bd"/>
</dbReference>
<evidence type="ECO:0000313" key="2">
    <source>
        <dbReference type="Proteomes" id="UP000035932"/>
    </source>
</evidence>
<sequence length="311" mass="34229">MTVLDRAPLDVLDAYRTCEFATLAKDGTPLAWPTAVTRREDGTLLLTTSLAFSQKALNVRRDARVALLFSDPTGSGLDPAPQLFVSGLAECPDQIMTGPRGAEEYWRTLFERQPHSRAYLSAPMRPLMSWYYLRLLITVVPGQVTVRPPLSARRPGTPAPVTGADPLLGAAQLQRFPTAVLSARDASGAPVLARTTPTPTADGYLVEVPADCSPVPGPAALLVHRHDELLNGMYNALVRGTLRQTDAGWILVPSTVVEPMGSGRTSDALRVLRRTKRSTDRYLERRGLRRPKVQWDRFRELAAEAERRGRK</sequence>
<dbReference type="PATRIC" id="fig|66430.4.peg.6820"/>
<dbReference type="Gene3D" id="2.30.110.10">
    <property type="entry name" value="Electron Transport, Fmn-binding Protein, Chain A"/>
    <property type="match status" value="1"/>
</dbReference>
<protein>
    <submittedName>
        <fullName evidence="1">Pyridoxamine 5'-phosphate oxidase</fullName>
    </submittedName>
</protein>